<dbReference type="AlphaFoldDB" id="A0AAV7M831"/>
<proteinExistence type="predicted"/>
<dbReference type="Proteomes" id="UP001066276">
    <property type="component" value="Chromosome 10"/>
</dbReference>
<dbReference type="EMBL" id="JANPWB010000014">
    <property type="protein sequence ID" value="KAJ1099945.1"/>
    <property type="molecule type" value="Genomic_DNA"/>
</dbReference>
<keyword evidence="2" id="KW-1185">Reference proteome</keyword>
<evidence type="ECO:0000313" key="2">
    <source>
        <dbReference type="Proteomes" id="UP001066276"/>
    </source>
</evidence>
<reference evidence="1" key="1">
    <citation type="journal article" date="2022" name="bioRxiv">
        <title>Sequencing and chromosome-scale assembly of the giantPleurodeles waltlgenome.</title>
        <authorList>
            <person name="Brown T."/>
            <person name="Elewa A."/>
            <person name="Iarovenko S."/>
            <person name="Subramanian E."/>
            <person name="Araus A.J."/>
            <person name="Petzold A."/>
            <person name="Susuki M."/>
            <person name="Suzuki K.-i.T."/>
            <person name="Hayashi T."/>
            <person name="Toyoda A."/>
            <person name="Oliveira C."/>
            <person name="Osipova E."/>
            <person name="Leigh N.D."/>
            <person name="Simon A."/>
            <person name="Yun M.H."/>
        </authorList>
    </citation>
    <scope>NUCLEOTIDE SEQUENCE</scope>
    <source>
        <strain evidence="1">20211129_DDA</strain>
        <tissue evidence="1">Liver</tissue>
    </source>
</reference>
<accession>A0AAV7M831</accession>
<organism evidence="1 2">
    <name type="scientific">Pleurodeles waltl</name>
    <name type="common">Iberian ribbed newt</name>
    <dbReference type="NCBI Taxonomy" id="8319"/>
    <lineage>
        <taxon>Eukaryota</taxon>
        <taxon>Metazoa</taxon>
        <taxon>Chordata</taxon>
        <taxon>Craniata</taxon>
        <taxon>Vertebrata</taxon>
        <taxon>Euteleostomi</taxon>
        <taxon>Amphibia</taxon>
        <taxon>Batrachia</taxon>
        <taxon>Caudata</taxon>
        <taxon>Salamandroidea</taxon>
        <taxon>Salamandridae</taxon>
        <taxon>Pleurodelinae</taxon>
        <taxon>Pleurodeles</taxon>
    </lineage>
</organism>
<gene>
    <name evidence="1" type="ORF">NDU88_005038</name>
</gene>
<evidence type="ECO:0000313" key="1">
    <source>
        <dbReference type="EMBL" id="KAJ1099945.1"/>
    </source>
</evidence>
<comment type="caution">
    <text evidence="1">The sequence shown here is derived from an EMBL/GenBank/DDBJ whole genome shotgun (WGS) entry which is preliminary data.</text>
</comment>
<sequence>MSKMSNGKSKSSGTKKKQSNGCVVPTLLPLGIDFATVLASECPAVPPGARRCLCGCSLSLGRRARFVSEYRRLHMNIYTRHPRDPVCGPITVFPREKAGLVAQCPASEPASNPQGARSLDDALVHPIEGAGARTADAIMLILCHSATVCELGKGLSFSDALRQPPKG</sequence>
<protein>
    <submittedName>
        <fullName evidence="1">Uncharacterized protein</fullName>
    </submittedName>
</protein>
<name>A0AAV7M831_PLEWA</name>